<reference evidence="2" key="1">
    <citation type="submission" date="2019-08" db="EMBL/GenBank/DDBJ databases">
        <authorList>
            <person name="Kucharzyk K."/>
            <person name="Murdoch R.W."/>
            <person name="Higgins S."/>
            <person name="Loffler F."/>
        </authorList>
    </citation>
    <scope>NUCLEOTIDE SEQUENCE</scope>
</reference>
<name>A0A645ALN7_9ZZZZ</name>
<dbReference type="EMBL" id="VSSQ01013551">
    <property type="protein sequence ID" value="MPM51743.1"/>
    <property type="molecule type" value="Genomic_DNA"/>
</dbReference>
<dbReference type="InterPro" id="IPR000182">
    <property type="entry name" value="GNAT_dom"/>
</dbReference>
<dbReference type="PROSITE" id="PS51186">
    <property type="entry name" value="GNAT"/>
    <property type="match status" value="1"/>
</dbReference>
<dbReference type="PANTHER" id="PTHR43072">
    <property type="entry name" value="N-ACETYLTRANSFERASE"/>
    <property type="match status" value="1"/>
</dbReference>
<dbReference type="InterPro" id="IPR016181">
    <property type="entry name" value="Acyl_CoA_acyltransferase"/>
</dbReference>
<evidence type="ECO:0000313" key="2">
    <source>
        <dbReference type="EMBL" id="MPM51743.1"/>
    </source>
</evidence>
<protein>
    <recommendedName>
        <fullName evidence="1">N-acetyltransferase domain-containing protein</fullName>
    </recommendedName>
</protein>
<proteinExistence type="predicted"/>
<dbReference type="SUPFAM" id="SSF55729">
    <property type="entry name" value="Acyl-CoA N-acyltransferases (Nat)"/>
    <property type="match status" value="1"/>
</dbReference>
<dbReference type="AlphaFoldDB" id="A0A645ALN7"/>
<feature type="domain" description="N-acetyltransferase" evidence="1">
    <location>
        <begin position="1"/>
        <end position="173"/>
    </location>
</feature>
<dbReference type="GO" id="GO:0016747">
    <property type="term" value="F:acyltransferase activity, transferring groups other than amino-acyl groups"/>
    <property type="evidence" value="ECO:0007669"/>
    <property type="project" value="InterPro"/>
</dbReference>
<organism evidence="2">
    <name type="scientific">bioreactor metagenome</name>
    <dbReference type="NCBI Taxonomy" id="1076179"/>
    <lineage>
        <taxon>unclassified sequences</taxon>
        <taxon>metagenomes</taxon>
        <taxon>ecological metagenomes</taxon>
    </lineage>
</organism>
<dbReference type="Gene3D" id="3.40.630.30">
    <property type="match status" value="1"/>
</dbReference>
<evidence type="ECO:0000259" key="1">
    <source>
        <dbReference type="PROSITE" id="PS51186"/>
    </source>
</evidence>
<gene>
    <name evidence="2" type="ORF">SDC9_98494</name>
</gene>
<comment type="caution">
    <text evidence="2">The sequence shown here is derived from an EMBL/GenBank/DDBJ whole genome shotgun (WGS) entry which is preliminary data.</text>
</comment>
<dbReference type="Pfam" id="PF00583">
    <property type="entry name" value="Acetyltransf_1"/>
    <property type="match status" value="1"/>
</dbReference>
<accession>A0A645ALN7</accession>
<sequence>MIRRATKNDIAQIADIYDKILELEEKGKAHTGWKKNIYPTEKTAQDALIKNELFVLEEDGRILAAARINQEQVPEYAYCHWTYDAPDSEVMVIHTLVVDPGSSGSGIGSKFVRFYEELALECGCHYLRMDTNENNAAARALYKKLGYSEIDVIPCAFNGITGVQLVCLEKKLD</sequence>